<comment type="caution">
    <text evidence="6">The sequence shown here is derived from an EMBL/GenBank/DDBJ whole genome shotgun (WGS) entry which is preliminary data.</text>
</comment>
<evidence type="ECO:0000256" key="2">
    <source>
        <dbReference type="ARBA" id="ARBA00009410"/>
    </source>
</evidence>
<comment type="similarity">
    <text evidence="2">Belongs to the DadA oxidoreductase family.</text>
</comment>
<dbReference type="AlphaFoldDB" id="A0A2N0Z118"/>
<dbReference type="EMBL" id="PISE01000027">
    <property type="protein sequence ID" value="PKG23204.1"/>
    <property type="molecule type" value="Genomic_DNA"/>
</dbReference>
<dbReference type="OrthoDB" id="9805337at2"/>
<comment type="cofactor">
    <cofactor evidence="1">
        <name>FAD</name>
        <dbReference type="ChEBI" id="CHEBI:57692"/>
    </cofactor>
</comment>
<feature type="domain" description="FAD dependent oxidoreductase" evidence="5">
    <location>
        <begin position="3"/>
        <end position="350"/>
    </location>
</feature>
<protein>
    <submittedName>
        <fullName evidence="6">FAD-dependent oxidoreductase</fullName>
    </submittedName>
</protein>
<dbReference type="PANTHER" id="PTHR13847:SF286">
    <property type="entry name" value="D-AMINO ACID DEHYDROGENASE"/>
    <property type="match status" value="1"/>
</dbReference>
<accession>A0A2N0Z118</accession>
<dbReference type="GO" id="GO:0016491">
    <property type="term" value="F:oxidoreductase activity"/>
    <property type="evidence" value="ECO:0007669"/>
    <property type="project" value="UniProtKB-KW"/>
</dbReference>
<dbReference type="SUPFAM" id="SSF51905">
    <property type="entry name" value="FAD/NAD(P)-binding domain"/>
    <property type="match status" value="1"/>
</dbReference>
<evidence type="ECO:0000256" key="4">
    <source>
        <dbReference type="ARBA" id="ARBA00023002"/>
    </source>
</evidence>
<gene>
    <name evidence="6" type="ORF">CWS01_13040</name>
</gene>
<keyword evidence="7" id="KW-1185">Reference proteome</keyword>
<dbReference type="InterPro" id="IPR006076">
    <property type="entry name" value="FAD-dep_OxRdtase"/>
</dbReference>
<proteinExistence type="inferred from homology"/>
<dbReference type="Gene3D" id="3.50.50.60">
    <property type="entry name" value="FAD/NAD(P)-binding domain"/>
    <property type="match status" value="1"/>
</dbReference>
<keyword evidence="4" id="KW-0560">Oxidoreductase</keyword>
<dbReference type="Gene3D" id="3.30.9.10">
    <property type="entry name" value="D-Amino Acid Oxidase, subunit A, domain 2"/>
    <property type="match status" value="1"/>
</dbReference>
<dbReference type="Pfam" id="PF01266">
    <property type="entry name" value="DAO"/>
    <property type="match status" value="1"/>
</dbReference>
<evidence type="ECO:0000313" key="6">
    <source>
        <dbReference type="EMBL" id="PKG23204.1"/>
    </source>
</evidence>
<keyword evidence="3" id="KW-0285">Flavoprotein</keyword>
<dbReference type="InterPro" id="IPR036188">
    <property type="entry name" value="FAD/NAD-bd_sf"/>
</dbReference>
<organism evidence="6 7">
    <name type="scientific">Niallia nealsonii</name>
    <dbReference type="NCBI Taxonomy" id="115979"/>
    <lineage>
        <taxon>Bacteria</taxon>
        <taxon>Bacillati</taxon>
        <taxon>Bacillota</taxon>
        <taxon>Bacilli</taxon>
        <taxon>Bacillales</taxon>
        <taxon>Bacillaceae</taxon>
        <taxon>Niallia</taxon>
    </lineage>
</organism>
<dbReference type="GO" id="GO:0005737">
    <property type="term" value="C:cytoplasm"/>
    <property type="evidence" value="ECO:0007669"/>
    <property type="project" value="TreeGrafter"/>
</dbReference>
<dbReference type="SUPFAM" id="SSF54373">
    <property type="entry name" value="FAD-linked reductases, C-terminal domain"/>
    <property type="match status" value="1"/>
</dbReference>
<evidence type="ECO:0000313" key="7">
    <source>
        <dbReference type="Proteomes" id="UP000233375"/>
    </source>
</evidence>
<reference evidence="6 7" key="1">
    <citation type="journal article" date="2003" name="Int. J. Syst. Evol. Microbiol.">
        <title>Bacillus nealsonii sp. nov., isolated from a spacecraft-assembly facility, whose spores are gamma-radiation resistant.</title>
        <authorList>
            <person name="Venkateswaran K."/>
            <person name="Kempf M."/>
            <person name="Chen F."/>
            <person name="Satomi M."/>
            <person name="Nicholson W."/>
            <person name="Kern R."/>
        </authorList>
    </citation>
    <scope>NUCLEOTIDE SEQUENCE [LARGE SCALE GENOMIC DNA]</scope>
    <source>
        <strain evidence="6 7">FO-92</strain>
    </source>
</reference>
<dbReference type="PANTHER" id="PTHR13847">
    <property type="entry name" value="SARCOSINE DEHYDROGENASE-RELATED"/>
    <property type="match status" value="1"/>
</dbReference>
<dbReference type="RefSeq" id="WP_101177644.1">
    <property type="nucleotide sequence ID" value="NZ_PISE01000027.1"/>
</dbReference>
<name>A0A2N0Z118_9BACI</name>
<dbReference type="Proteomes" id="UP000233375">
    <property type="component" value="Unassembled WGS sequence"/>
</dbReference>
<evidence type="ECO:0000256" key="3">
    <source>
        <dbReference type="ARBA" id="ARBA00022630"/>
    </source>
</evidence>
<evidence type="ECO:0000256" key="1">
    <source>
        <dbReference type="ARBA" id="ARBA00001974"/>
    </source>
</evidence>
<sequence length="377" mass="40897">MKKVIVVGGGILGAATAFELAKRKASVTIIDSEHSGRATTAAAGIICPWISQRRNKRWYLLARNGAKYYPALIDELASYQELATGYAKVGAISLHSDLAKLEAMCERTLKRKVEAPEIGDVSILSPEQAKALFPLLADGYGGVHVSGAARVDGQALRNSLISASKKLGAHYLKATCTLLTDKHKIIGVQTKNGNILADEVIVAGGAWANHILQPLNISFQITEQKGQIVHLELPNIDCHKWPVIMPPHDQYILTLEDNRIVIGATHENNTNFDYRITVGGIKEIIDKALLFAPGLIDSTFLETKVGFRPFTPDFLPVFGRIKGKDGLLVANGLGASGLTMGPFIGQQLAKYLLDTPDINFSDYNVDDCIIENNESAK</sequence>
<evidence type="ECO:0000259" key="5">
    <source>
        <dbReference type="Pfam" id="PF01266"/>
    </source>
</evidence>